<proteinExistence type="predicted"/>
<sequence>MRSARPVRQVPSSSANRAGHRFTLSRLLALSLLLLPPLLRPLLPGLPLQLPPLLGPAAHAAVTGAPAAALITAGQRRRHHWVGRGRVGSERGHQCGGWRRTASGSGSGHRHRSTISTDTLSYAMTSAGSRASSRSTTNSCT</sequence>
<evidence type="ECO:0000313" key="3">
    <source>
        <dbReference type="Proteomes" id="UP000236333"/>
    </source>
</evidence>
<accession>A0A2J7ZXB2</accession>
<dbReference type="EMBL" id="PGGS01000350">
    <property type="protein sequence ID" value="PNH04913.1"/>
    <property type="molecule type" value="Genomic_DNA"/>
</dbReference>
<feature type="region of interest" description="Disordered" evidence="1">
    <location>
        <begin position="84"/>
        <end position="117"/>
    </location>
</feature>
<comment type="caution">
    <text evidence="2">The sequence shown here is derived from an EMBL/GenBank/DDBJ whole genome shotgun (WGS) entry which is preliminary data.</text>
</comment>
<reference evidence="2 3" key="1">
    <citation type="journal article" date="2017" name="Mol. Biol. Evol.">
        <title>The 4-celled Tetrabaena socialis nuclear genome reveals the essential components for genetic control of cell number at the origin of multicellularity in the volvocine lineage.</title>
        <authorList>
            <person name="Featherston J."/>
            <person name="Arakaki Y."/>
            <person name="Hanschen E.R."/>
            <person name="Ferris P.J."/>
            <person name="Michod R.E."/>
            <person name="Olson B.J.S.C."/>
            <person name="Nozaki H."/>
            <person name="Durand P.M."/>
        </authorList>
    </citation>
    <scope>NUCLEOTIDE SEQUENCE [LARGE SCALE GENOMIC DNA]</scope>
    <source>
        <strain evidence="2 3">NIES-571</strain>
    </source>
</reference>
<dbReference type="Proteomes" id="UP000236333">
    <property type="component" value="Unassembled WGS sequence"/>
</dbReference>
<dbReference type="AlphaFoldDB" id="A0A2J7ZXB2"/>
<evidence type="ECO:0000256" key="1">
    <source>
        <dbReference type="SAM" id="MobiDB-lite"/>
    </source>
</evidence>
<evidence type="ECO:0000313" key="2">
    <source>
        <dbReference type="EMBL" id="PNH04913.1"/>
    </source>
</evidence>
<keyword evidence="3" id="KW-1185">Reference proteome</keyword>
<protein>
    <submittedName>
        <fullName evidence="2">Uncharacterized protein</fullName>
    </submittedName>
</protein>
<name>A0A2J7ZXB2_9CHLO</name>
<gene>
    <name evidence="2" type="ORF">TSOC_008969</name>
</gene>
<organism evidence="2 3">
    <name type="scientific">Tetrabaena socialis</name>
    <dbReference type="NCBI Taxonomy" id="47790"/>
    <lineage>
        <taxon>Eukaryota</taxon>
        <taxon>Viridiplantae</taxon>
        <taxon>Chlorophyta</taxon>
        <taxon>core chlorophytes</taxon>
        <taxon>Chlorophyceae</taxon>
        <taxon>CS clade</taxon>
        <taxon>Chlamydomonadales</taxon>
        <taxon>Tetrabaenaceae</taxon>
        <taxon>Tetrabaena</taxon>
    </lineage>
</organism>